<protein>
    <submittedName>
        <fullName evidence="1">Uncharacterized protein</fullName>
    </submittedName>
</protein>
<organism evidence="1 2">
    <name type="scientific">Halomarina rubra</name>
    <dbReference type="NCBI Taxonomy" id="2071873"/>
    <lineage>
        <taxon>Archaea</taxon>
        <taxon>Methanobacteriati</taxon>
        <taxon>Methanobacteriota</taxon>
        <taxon>Stenosarchaea group</taxon>
        <taxon>Halobacteria</taxon>
        <taxon>Halobacteriales</taxon>
        <taxon>Natronomonadaceae</taxon>
        <taxon>Halomarina</taxon>
    </lineage>
</organism>
<dbReference type="Proteomes" id="UP001597187">
    <property type="component" value="Unassembled WGS sequence"/>
</dbReference>
<evidence type="ECO:0000313" key="1">
    <source>
        <dbReference type="EMBL" id="MFD1513460.1"/>
    </source>
</evidence>
<dbReference type="EMBL" id="JBHUDC010000003">
    <property type="protein sequence ID" value="MFD1513460.1"/>
    <property type="molecule type" value="Genomic_DNA"/>
</dbReference>
<name>A0ABD6AVR8_9EURY</name>
<dbReference type="InterPro" id="IPR046342">
    <property type="entry name" value="CBS_dom_sf"/>
</dbReference>
<sequence>MAENDSSRGLADVMVSHLFANRDATRLDRVLYPGCGDGELVRAVHDYCEGTTFGYTPKSVVVDTDVSDSLPDRYPDVETHEVDFLGEGLNFGRKFDYVLCDPPKVSWTTLSREQRRAYATNSALVTTDDDPVGPRSDFLFIEQSLRHLSNRGRAVFLTDEKYKDDPTASRLRESLSKRVQDVVDVTQHVPSGSESVVTVLDNRFGPLSDPPFKYEPAQHEALLNVRIEEDQPFTARATMTEDPVSYGPDESSTAAYIDLMQDDYDAGLVRSEEGSSGVSGYVSRESLRLGSDQPVSECQKRLTGRVTIPGDAHISDVVERLGRERFLFVENVTGVEGVVTRFDLNRLPVYLHLYDCFSEFEIGLRNFVRENVSDWRERGDVRVGTTPTTDLVSDELTTAQLSDLIEIVEESGVRSELGLEYSDSSIDDLRKLRNAVAHYNPIVHTMGDTPTWDEARRGAPQLASEYALLQSSISELGEYAPAIH</sequence>
<evidence type="ECO:0000313" key="2">
    <source>
        <dbReference type="Proteomes" id="UP001597187"/>
    </source>
</evidence>
<gene>
    <name evidence="1" type="ORF">ACFSBT_09240</name>
</gene>
<keyword evidence="2" id="KW-1185">Reference proteome</keyword>
<comment type="caution">
    <text evidence="1">The sequence shown here is derived from an EMBL/GenBank/DDBJ whole genome shotgun (WGS) entry which is preliminary data.</text>
</comment>
<dbReference type="SUPFAM" id="SSF53335">
    <property type="entry name" value="S-adenosyl-L-methionine-dependent methyltransferases"/>
    <property type="match status" value="1"/>
</dbReference>
<dbReference type="Gene3D" id="3.40.50.150">
    <property type="entry name" value="Vaccinia Virus protein VP39"/>
    <property type="match status" value="1"/>
</dbReference>
<dbReference type="CDD" id="cd02440">
    <property type="entry name" value="AdoMet_MTases"/>
    <property type="match status" value="1"/>
</dbReference>
<dbReference type="RefSeq" id="WP_250873413.1">
    <property type="nucleotide sequence ID" value="NZ_JALXFV010000003.1"/>
</dbReference>
<dbReference type="SUPFAM" id="SSF54631">
    <property type="entry name" value="CBS-domain pair"/>
    <property type="match status" value="1"/>
</dbReference>
<reference evidence="1 2" key="1">
    <citation type="journal article" date="2019" name="Int. J. Syst. Evol. Microbiol.">
        <title>The Global Catalogue of Microorganisms (GCM) 10K type strain sequencing project: providing services to taxonomists for standard genome sequencing and annotation.</title>
        <authorList>
            <consortium name="The Broad Institute Genomics Platform"/>
            <consortium name="The Broad Institute Genome Sequencing Center for Infectious Disease"/>
            <person name="Wu L."/>
            <person name="Ma J."/>
        </authorList>
    </citation>
    <scope>NUCLEOTIDE SEQUENCE [LARGE SCALE GENOMIC DNA]</scope>
    <source>
        <strain evidence="1 2">CGMCC 1.12563</strain>
    </source>
</reference>
<accession>A0ABD6AVR8</accession>
<dbReference type="PRINTS" id="PR00507">
    <property type="entry name" value="N12N6MTFRASE"/>
</dbReference>
<dbReference type="AlphaFoldDB" id="A0ABD6AVR8"/>
<dbReference type="InterPro" id="IPR029063">
    <property type="entry name" value="SAM-dependent_MTases_sf"/>
</dbReference>
<proteinExistence type="predicted"/>